<dbReference type="Gene3D" id="1.10.530.10">
    <property type="match status" value="1"/>
</dbReference>
<dbReference type="Proteomes" id="UP000444316">
    <property type="component" value="Unassembled WGS sequence"/>
</dbReference>
<accession>A0A845I5C4</accession>
<evidence type="ECO:0000259" key="1">
    <source>
        <dbReference type="Pfam" id="PF01464"/>
    </source>
</evidence>
<comment type="caution">
    <text evidence="2">The sequence shown here is derived from an EMBL/GenBank/DDBJ whole genome shotgun (WGS) entry which is preliminary data.</text>
</comment>
<dbReference type="AlphaFoldDB" id="A0A845I5C4"/>
<proteinExistence type="predicted"/>
<dbReference type="EMBL" id="WWCL01000004">
    <property type="protein sequence ID" value="MYN47291.1"/>
    <property type="molecule type" value="Genomic_DNA"/>
</dbReference>
<protein>
    <submittedName>
        <fullName evidence="2">Transglycosylase SLT domain-containing protein</fullName>
    </submittedName>
</protein>
<feature type="domain" description="Transglycosylase SLT" evidence="1">
    <location>
        <begin position="51"/>
        <end position="153"/>
    </location>
</feature>
<dbReference type="Pfam" id="PF01464">
    <property type="entry name" value="SLT"/>
    <property type="match status" value="1"/>
</dbReference>
<gene>
    <name evidence="2" type="ORF">GTP23_19800</name>
</gene>
<dbReference type="SUPFAM" id="SSF53955">
    <property type="entry name" value="Lysozyme-like"/>
    <property type="match status" value="1"/>
</dbReference>
<dbReference type="InterPro" id="IPR008258">
    <property type="entry name" value="Transglycosylase_SLT_dom_1"/>
</dbReference>
<sequence>MTKTLRVIKHRARLTHTSDTKPAIVKVDDSARLREIRGLVEKNNRSVLGVELIICQIYMESRFDARAGESHDARGLMQMQKQGVQQVYKYRKQKALGHMPSDRETQQEFSHAARLHSSDDIFDEATNIQLGTEYMQYWLDTSKSIEEAYKRYRGIGNGIYFKKISACAERLKLSPDSMQVLREIGQ</sequence>
<evidence type="ECO:0000313" key="2">
    <source>
        <dbReference type="EMBL" id="MYN47291.1"/>
    </source>
</evidence>
<dbReference type="RefSeq" id="WP_161036674.1">
    <property type="nucleotide sequence ID" value="NZ_WWCL01000004.1"/>
</dbReference>
<name>A0A845I5C4_9BURK</name>
<dbReference type="InterPro" id="IPR023346">
    <property type="entry name" value="Lysozyme-like_dom_sf"/>
</dbReference>
<reference evidence="2" key="1">
    <citation type="submission" date="2019-12" db="EMBL/GenBank/DDBJ databases">
        <title>Novel species isolated from a subtropical stream in China.</title>
        <authorList>
            <person name="Lu H."/>
        </authorList>
    </citation>
    <scope>NUCLEOTIDE SEQUENCE [LARGE SCALE GENOMIC DNA]</scope>
    <source>
        <strain evidence="2">FT93W</strain>
    </source>
</reference>
<organism evidence="2 3">
    <name type="scientific">Duganella fentianensis</name>
    <dbReference type="NCBI Taxonomy" id="2692177"/>
    <lineage>
        <taxon>Bacteria</taxon>
        <taxon>Pseudomonadati</taxon>
        <taxon>Pseudomonadota</taxon>
        <taxon>Betaproteobacteria</taxon>
        <taxon>Burkholderiales</taxon>
        <taxon>Oxalobacteraceae</taxon>
        <taxon>Telluria group</taxon>
        <taxon>Duganella</taxon>
    </lineage>
</organism>
<evidence type="ECO:0000313" key="3">
    <source>
        <dbReference type="Proteomes" id="UP000444316"/>
    </source>
</evidence>
<keyword evidence="3" id="KW-1185">Reference proteome</keyword>